<gene>
    <name evidence="2" type="ORF">CAEBREN_04400</name>
</gene>
<feature type="compositionally biased region" description="Basic and acidic residues" evidence="1">
    <location>
        <begin position="118"/>
        <end position="130"/>
    </location>
</feature>
<dbReference type="InParanoid" id="G0NK79"/>
<feature type="compositionally biased region" description="Polar residues" evidence="1">
    <location>
        <begin position="154"/>
        <end position="167"/>
    </location>
</feature>
<reference evidence="3" key="1">
    <citation type="submission" date="2011-07" db="EMBL/GenBank/DDBJ databases">
        <authorList>
            <consortium name="Caenorhabditis brenneri Sequencing and Analysis Consortium"/>
            <person name="Wilson R.K."/>
        </authorList>
    </citation>
    <scope>NUCLEOTIDE SEQUENCE [LARGE SCALE GENOMIC DNA]</scope>
    <source>
        <strain evidence="3">PB2801</strain>
    </source>
</reference>
<evidence type="ECO:0000313" key="3">
    <source>
        <dbReference type="Proteomes" id="UP000008068"/>
    </source>
</evidence>
<dbReference type="EMBL" id="GL379898">
    <property type="protein sequence ID" value="EGT32797.1"/>
    <property type="molecule type" value="Genomic_DNA"/>
</dbReference>
<organism evidence="3">
    <name type="scientific">Caenorhabditis brenneri</name>
    <name type="common">Nematode worm</name>
    <dbReference type="NCBI Taxonomy" id="135651"/>
    <lineage>
        <taxon>Eukaryota</taxon>
        <taxon>Metazoa</taxon>
        <taxon>Ecdysozoa</taxon>
        <taxon>Nematoda</taxon>
        <taxon>Chromadorea</taxon>
        <taxon>Rhabditida</taxon>
        <taxon>Rhabditina</taxon>
        <taxon>Rhabditomorpha</taxon>
        <taxon>Rhabditoidea</taxon>
        <taxon>Rhabditidae</taxon>
        <taxon>Peloderinae</taxon>
        <taxon>Caenorhabditis</taxon>
    </lineage>
</organism>
<dbReference type="STRING" id="135651.G0NK79"/>
<dbReference type="AlphaFoldDB" id="G0NK79"/>
<protein>
    <recommendedName>
        <fullName evidence="4">PWWP domain-containing protein</fullName>
    </recommendedName>
</protein>
<dbReference type="OMA" id="ERIWATD"/>
<keyword evidence="3" id="KW-1185">Reference proteome</keyword>
<dbReference type="eggNOG" id="ENOG502SXNC">
    <property type="taxonomic scope" value="Eukaryota"/>
</dbReference>
<name>G0NK79_CAEBE</name>
<dbReference type="FunCoup" id="G0NK79">
    <property type="interactions" value="1057"/>
</dbReference>
<dbReference type="Proteomes" id="UP000008068">
    <property type="component" value="Unassembled WGS sequence"/>
</dbReference>
<accession>G0NK79</accession>
<feature type="region of interest" description="Disordered" evidence="1">
    <location>
        <begin position="118"/>
        <end position="174"/>
    </location>
</feature>
<dbReference type="OrthoDB" id="5860380at2759"/>
<proteinExistence type="predicted"/>
<evidence type="ECO:0008006" key="4">
    <source>
        <dbReference type="Google" id="ProtNLM"/>
    </source>
</evidence>
<sequence>MPDRNAVVAQNLAKGDVIWVPYRLDPLWPALVNNIYPKKVSYSFFPLSADDESKKSRFSCAPKLTYAFVTTEALPTNANDDLKEAYLSACKYLSDKGKTRGANIQSFGEAKVEDRVKNENKIERAKQEKSQKRKLEKLESGDETDDSKPPPVKASSNSNPGHSNTLTSHHRIPITERKSDIMMKTIDDRLEKLVEECWSNEDFSDSRKHLMKDELTIKLKNNKFLKEADYESVFDKVFNIVRTKNSSLSLITAFNITSHIMPHVLITCYSICKNLDYEAAKNIYHQQNTRVLGLDPSMNIPVTDHLEELCRLACDESAAIQK</sequence>
<dbReference type="HOGENOM" id="CLU_832177_0_0_1"/>
<evidence type="ECO:0000313" key="2">
    <source>
        <dbReference type="EMBL" id="EGT32797.1"/>
    </source>
</evidence>
<evidence type="ECO:0000256" key="1">
    <source>
        <dbReference type="SAM" id="MobiDB-lite"/>
    </source>
</evidence>